<dbReference type="PANTHER" id="PTHR11601:SF34">
    <property type="entry name" value="CYSTEINE DESULFURASE"/>
    <property type="match status" value="1"/>
</dbReference>
<evidence type="ECO:0000256" key="8">
    <source>
        <dbReference type="ARBA" id="ARBA00023014"/>
    </source>
</evidence>
<evidence type="ECO:0000256" key="7">
    <source>
        <dbReference type="ARBA" id="ARBA00023004"/>
    </source>
</evidence>
<keyword evidence="6" id="KW-0663">Pyridoxal phosphate</keyword>
<dbReference type="Proteomes" id="UP000014227">
    <property type="component" value="Chromosome I"/>
</dbReference>
<dbReference type="HOGENOM" id="CLU_003433_0_0_0"/>
<dbReference type="SUPFAM" id="SSF53383">
    <property type="entry name" value="PLP-dependent transferases"/>
    <property type="match status" value="1"/>
</dbReference>
<dbReference type="InterPro" id="IPR000192">
    <property type="entry name" value="Aminotrans_V_dom"/>
</dbReference>
<dbReference type="FunCoup" id="S0EYA2">
    <property type="interactions" value="407"/>
</dbReference>
<evidence type="ECO:0000259" key="11">
    <source>
        <dbReference type="Pfam" id="PF00266"/>
    </source>
</evidence>
<name>S0EYA2_CHTCT</name>
<sequence length="383" mass="40758">MGTKEIIYLDHAATTPIEPEVLEAMLPWLQEGFGNPSSIHRLGREARAALDSARDSVAALIGADYSEIYFTSSGTEADNLAIIGTMLAAPPTKNHLVVSAIEHHAVLHSAHFLETLGYQVTVVPVNSDGQVEPQAVAEAITDSTTLVSIMHANNEIGTIQPIAEIAAIAHERGVLFHTDAVQTAGLLPIHVHELNCDLLSLSAHKLYGPKGAGALYIRQGLKVSPILHGGAQEREKRAGTENVAALVGFGKAAELARTRRPKDAVTIAALRDRLQQKLLEGCSELRINGHLSHRLPSILNASVEGIEGATLLMNLDRLGIAVSSGAACSSGSIEPSHVLLALGLPPSLAASGIRFSIGRHNTFDEIDRAAEAYLSIVHRLRRN</sequence>
<comment type="catalytic activity">
    <reaction evidence="9">
        <text>(sulfur carrier)-H + L-cysteine = (sulfur carrier)-SH + L-alanine</text>
        <dbReference type="Rhea" id="RHEA:43892"/>
        <dbReference type="Rhea" id="RHEA-COMP:14737"/>
        <dbReference type="Rhea" id="RHEA-COMP:14739"/>
        <dbReference type="ChEBI" id="CHEBI:29917"/>
        <dbReference type="ChEBI" id="CHEBI:35235"/>
        <dbReference type="ChEBI" id="CHEBI:57972"/>
        <dbReference type="ChEBI" id="CHEBI:64428"/>
        <dbReference type="EC" id="2.8.1.7"/>
    </reaction>
</comment>
<dbReference type="PIRSF" id="PIRSF005572">
    <property type="entry name" value="NifS"/>
    <property type="match status" value="1"/>
</dbReference>
<dbReference type="InterPro" id="IPR020578">
    <property type="entry name" value="Aminotrans_V_PyrdxlP_BS"/>
</dbReference>
<dbReference type="Gene3D" id="1.10.260.50">
    <property type="match status" value="1"/>
</dbReference>
<keyword evidence="13" id="KW-1185">Reference proteome</keyword>
<dbReference type="Pfam" id="PF00266">
    <property type="entry name" value="Aminotran_5"/>
    <property type="match status" value="1"/>
</dbReference>
<dbReference type="OrthoDB" id="9808002at2"/>
<proteinExistence type="inferred from homology"/>
<accession>S0EYA2</accession>
<dbReference type="RefSeq" id="WP_016482352.1">
    <property type="nucleotide sequence ID" value="NC_021487.1"/>
</dbReference>
<evidence type="ECO:0000256" key="5">
    <source>
        <dbReference type="ARBA" id="ARBA00022723"/>
    </source>
</evidence>
<dbReference type="GO" id="GO:0046872">
    <property type="term" value="F:metal ion binding"/>
    <property type="evidence" value="ECO:0007669"/>
    <property type="project" value="UniProtKB-KW"/>
</dbReference>
<protein>
    <recommendedName>
        <fullName evidence="3">cysteine desulfurase</fullName>
        <ecNumber evidence="3">2.8.1.7</ecNumber>
    </recommendedName>
</protein>
<keyword evidence="5" id="KW-0479">Metal-binding</keyword>
<organism evidence="12 13">
    <name type="scientific">Chthonomonas calidirosea (strain DSM 23976 / ICMP 18418 / T49)</name>
    <dbReference type="NCBI Taxonomy" id="1303518"/>
    <lineage>
        <taxon>Bacteria</taxon>
        <taxon>Bacillati</taxon>
        <taxon>Armatimonadota</taxon>
        <taxon>Chthonomonadia</taxon>
        <taxon>Chthonomonadales</taxon>
        <taxon>Chthonomonadaceae</taxon>
        <taxon>Chthonomonas</taxon>
    </lineage>
</organism>
<evidence type="ECO:0000313" key="13">
    <source>
        <dbReference type="Proteomes" id="UP000014227"/>
    </source>
</evidence>
<evidence type="ECO:0000313" key="12">
    <source>
        <dbReference type="EMBL" id="CCW34802.1"/>
    </source>
</evidence>
<dbReference type="InterPro" id="IPR015421">
    <property type="entry name" value="PyrdxlP-dep_Trfase_major"/>
</dbReference>
<dbReference type="InterPro" id="IPR015422">
    <property type="entry name" value="PyrdxlP-dep_Trfase_small"/>
</dbReference>
<comment type="similarity">
    <text evidence="2">Belongs to the class-V pyridoxal-phosphate-dependent aminotransferase family. NifS/IscS subfamily.</text>
</comment>
<dbReference type="InParanoid" id="S0EYA2"/>
<dbReference type="GO" id="GO:0031071">
    <property type="term" value="F:cysteine desulfurase activity"/>
    <property type="evidence" value="ECO:0007669"/>
    <property type="project" value="UniProtKB-EC"/>
</dbReference>
<dbReference type="PATRIC" id="fig|1303518.3.peg.990"/>
<evidence type="ECO:0000256" key="1">
    <source>
        <dbReference type="ARBA" id="ARBA00001933"/>
    </source>
</evidence>
<dbReference type="PROSITE" id="PS00595">
    <property type="entry name" value="AA_TRANSFER_CLASS_5"/>
    <property type="match status" value="1"/>
</dbReference>
<dbReference type="Gene3D" id="3.90.1150.10">
    <property type="entry name" value="Aspartate Aminotransferase, domain 1"/>
    <property type="match status" value="1"/>
</dbReference>
<keyword evidence="7" id="KW-0408">Iron</keyword>
<evidence type="ECO:0000256" key="4">
    <source>
        <dbReference type="ARBA" id="ARBA00022679"/>
    </source>
</evidence>
<reference evidence="13" key="1">
    <citation type="submission" date="2013-03" db="EMBL/GenBank/DDBJ databases">
        <title>Genome sequence of Chthonomonas calidirosea, the first sequenced genome from the Armatimonadetes phylum (formally candidate division OP10).</title>
        <authorList>
            <person name="Lee K.C.Y."/>
            <person name="Morgan X.C."/>
            <person name="Dunfield P.F."/>
            <person name="Tamas I."/>
            <person name="Houghton K.M."/>
            <person name="Vyssotski M."/>
            <person name="Ryan J.L.J."/>
            <person name="Lagutin K."/>
            <person name="McDonald I.R."/>
            <person name="Stott M.B."/>
        </authorList>
    </citation>
    <scope>NUCLEOTIDE SEQUENCE [LARGE SCALE GENOMIC DNA]</scope>
    <source>
        <strain evidence="13">DSM 23976 / ICMP 18418 / T49</strain>
    </source>
</reference>
<dbReference type="STRING" id="454171.CP488_00176"/>
<evidence type="ECO:0000256" key="6">
    <source>
        <dbReference type="ARBA" id="ARBA00022898"/>
    </source>
</evidence>
<keyword evidence="8" id="KW-0411">Iron-sulfur</keyword>
<evidence type="ECO:0000256" key="3">
    <source>
        <dbReference type="ARBA" id="ARBA00012239"/>
    </source>
</evidence>
<dbReference type="AlphaFoldDB" id="S0EYA2"/>
<dbReference type="eggNOG" id="COG1104">
    <property type="taxonomic scope" value="Bacteria"/>
</dbReference>
<dbReference type="NCBIfam" id="NF002806">
    <property type="entry name" value="PRK02948.1"/>
    <property type="match status" value="1"/>
</dbReference>
<dbReference type="PANTHER" id="PTHR11601">
    <property type="entry name" value="CYSTEINE DESULFURYLASE FAMILY MEMBER"/>
    <property type="match status" value="1"/>
</dbReference>
<comment type="cofactor">
    <cofactor evidence="1 10">
        <name>pyridoxal 5'-phosphate</name>
        <dbReference type="ChEBI" id="CHEBI:597326"/>
    </cofactor>
</comment>
<feature type="domain" description="Aminotransferase class V" evidence="11">
    <location>
        <begin position="7"/>
        <end position="368"/>
    </location>
</feature>
<dbReference type="InterPro" id="IPR015424">
    <property type="entry name" value="PyrdxlP-dep_Trfase"/>
</dbReference>
<evidence type="ECO:0000256" key="9">
    <source>
        <dbReference type="ARBA" id="ARBA00050776"/>
    </source>
</evidence>
<dbReference type="GO" id="GO:0051536">
    <property type="term" value="F:iron-sulfur cluster binding"/>
    <property type="evidence" value="ECO:0007669"/>
    <property type="project" value="UniProtKB-KW"/>
</dbReference>
<dbReference type="EC" id="2.8.1.7" evidence="3"/>
<dbReference type="EMBL" id="HF951689">
    <property type="protein sequence ID" value="CCW34802.1"/>
    <property type="molecule type" value="Genomic_DNA"/>
</dbReference>
<dbReference type="InterPro" id="IPR016454">
    <property type="entry name" value="Cysteine_dSase"/>
</dbReference>
<gene>
    <name evidence="12" type="ORF">CCALI_00980</name>
</gene>
<dbReference type="KEGG" id="ccz:CCALI_00980"/>
<evidence type="ECO:0000256" key="2">
    <source>
        <dbReference type="ARBA" id="ARBA00006490"/>
    </source>
</evidence>
<dbReference type="Gene3D" id="3.40.640.10">
    <property type="entry name" value="Type I PLP-dependent aspartate aminotransferase-like (Major domain)"/>
    <property type="match status" value="1"/>
</dbReference>
<keyword evidence="4 12" id="KW-0808">Transferase</keyword>
<evidence type="ECO:0000256" key="10">
    <source>
        <dbReference type="RuleBase" id="RU004504"/>
    </source>
</evidence>
<dbReference type="FunFam" id="3.40.640.10:FF:000084">
    <property type="entry name" value="IscS-like cysteine desulfurase"/>
    <property type="match status" value="1"/>
</dbReference>